<protein>
    <submittedName>
        <fullName evidence="2">Glycosyltransferase family 4 protein</fullName>
    </submittedName>
</protein>
<evidence type="ECO:0000313" key="2">
    <source>
        <dbReference type="EMBL" id="QQP93447.1"/>
    </source>
</evidence>
<sequence>MYRIIHVLNDVRNLGNGIINAALDLACGQAMAGHEVTVVSGGGEYETLLRSRGIDHQVLDQKRTAGNVPKALYRFNSIVAARKPDIVHCHNMTGTVLATLSKPFHSYSVVGHLHSLHQRSSLVMRIADRTIAVSRDVGNEFIRLGLPARRMRFVENAVIGSPRYSAYGASGTAADPVELAQPAIVTVAGMFQRKGITELLAAFEAIADKVPGANLYLVGDGPDLPEFKRQAASLGSTSRIHFTGFRSDFQAYMRKAAVFVLASRLDSFPLVLIEARELGAPIIGTQVGGVPELLDHGKAGLLVPPQDAKALGDALLRVLTDPDTAESLRRAAVEDLDRFRLEHMVRNVDMVYEELVPKPRAIPAGAAPLG</sequence>
<dbReference type="CDD" id="cd03801">
    <property type="entry name" value="GT4_PimA-like"/>
    <property type="match status" value="1"/>
</dbReference>
<dbReference type="InterPro" id="IPR028098">
    <property type="entry name" value="Glyco_trans_4-like_N"/>
</dbReference>
<dbReference type="Pfam" id="PF13692">
    <property type="entry name" value="Glyco_trans_1_4"/>
    <property type="match status" value="1"/>
</dbReference>
<keyword evidence="2" id="KW-0614">Plasmid</keyword>
<gene>
    <name evidence="2" type="ORF">IGS68_33020</name>
</gene>
<dbReference type="RefSeq" id="WP_201083030.1">
    <property type="nucleotide sequence ID" value="NZ_CP067422.1"/>
</dbReference>
<dbReference type="EMBL" id="CP067422">
    <property type="protein sequence ID" value="QQP93447.1"/>
    <property type="molecule type" value="Genomic_DNA"/>
</dbReference>
<dbReference type="Gene3D" id="3.40.50.2000">
    <property type="entry name" value="Glycogen Phosphorylase B"/>
    <property type="match status" value="2"/>
</dbReference>
<dbReference type="Proteomes" id="UP000595197">
    <property type="component" value="Plasmid pTT6-2"/>
</dbReference>
<dbReference type="PANTHER" id="PTHR12526">
    <property type="entry name" value="GLYCOSYLTRANSFERASE"/>
    <property type="match status" value="1"/>
</dbReference>
<proteinExistence type="predicted"/>
<name>A0ABX7BGC9_9PROT</name>
<reference evidence="2" key="1">
    <citation type="submission" date="2021-02" db="EMBL/GenBank/DDBJ databases">
        <title>Skermanella TT6 skin isolate.</title>
        <authorList>
            <person name="Lee K."/>
            <person name="Ganzorig M."/>
        </authorList>
    </citation>
    <scope>NUCLEOTIDE SEQUENCE</scope>
    <source>
        <strain evidence="2">TT6</strain>
    </source>
</reference>
<feature type="domain" description="Glycosyltransferase subfamily 4-like N-terminal" evidence="1">
    <location>
        <begin position="16"/>
        <end position="158"/>
    </location>
</feature>
<dbReference type="Pfam" id="PF13439">
    <property type="entry name" value="Glyco_transf_4"/>
    <property type="match status" value="1"/>
</dbReference>
<organism evidence="2 3">
    <name type="scientific">Skermanella cutis</name>
    <dbReference type="NCBI Taxonomy" id="2775420"/>
    <lineage>
        <taxon>Bacteria</taxon>
        <taxon>Pseudomonadati</taxon>
        <taxon>Pseudomonadota</taxon>
        <taxon>Alphaproteobacteria</taxon>
        <taxon>Rhodospirillales</taxon>
        <taxon>Azospirillaceae</taxon>
        <taxon>Skermanella</taxon>
    </lineage>
</organism>
<keyword evidence="3" id="KW-1185">Reference proteome</keyword>
<accession>A0ABX7BGC9</accession>
<evidence type="ECO:0000313" key="3">
    <source>
        <dbReference type="Proteomes" id="UP000595197"/>
    </source>
</evidence>
<dbReference type="SUPFAM" id="SSF53756">
    <property type="entry name" value="UDP-Glycosyltransferase/glycogen phosphorylase"/>
    <property type="match status" value="1"/>
</dbReference>
<evidence type="ECO:0000259" key="1">
    <source>
        <dbReference type="Pfam" id="PF13439"/>
    </source>
</evidence>
<dbReference type="PANTHER" id="PTHR12526:SF630">
    <property type="entry name" value="GLYCOSYLTRANSFERASE"/>
    <property type="match status" value="1"/>
</dbReference>
<geneLocation type="plasmid" evidence="2 3">
    <name>pTT6-2</name>
</geneLocation>